<dbReference type="Proteomes" id="UP000275865">
    <property type="component" value="Unassembled WGS sequence"/>
</dbReference>
<dbReference type="PANTHER" id="PTHR43133">
    <property type="entry name" value="RNA POLYMERASE ECF-TYPE SIGMA FACTO"/>
    <property type="match status" value="1"/>
</dbReference>
<dbReference type="CDD" id="cd06171">
    <property type="entry name" value="Sigma70_r4"/>
    <property type="match status" value="1"/>
</dbReference>
<dbReference type="InterPro" id="IPR013249">
    <property type="entry name" value="RNA_pol_sigma70_r4_t2"/>
</dbReference>
<protein>
    <submittedName>
        <fullName evidence="9">SigE family RNA polymerase sigma factor</fullName>
    </submittedName>
</protein>
<dbReference type="Pfam" id="PF04542">
    <property type="entry name" value="Sigma70_r2"/>
    <property type="match status" value="1"/>
</dbReference>
<dbReference type="Proteomes" id="UP000271548">
    <property type="component" value="Unassembled WGS sequence"/>
</dbReference>
<dbReference type="Pfam" id="PF08281">
    <property type="entry name" value="Sigma70_r4_2"/>
    <property type="match status" value="1"/>
</dbReference>
<reference evidence="10 11" key="1">
    <citation type="submission" date="2018-09" db="EMBL/GenBank/DDBJ databases">
        <title>Micromonospora sp. nov. MS1-9, isolated from a root of Musa sp.</title>
        <authorList>
            <person name="Kuncharoen N."/>
            <person name="Kudo T."/>
            <person name="Ohkuma M."/>
            <person name="Yuki M."/>
            <person name="Tanasupawat S."/>
        </authorList>
    </citation>
    <scope>NUCLEOTIDE SEQUENCE [LARGE SCALE GENOMIC DNA]</scope>
    <source>
        <strain evidence="9 11">MS1-9</strain>
        <strain evidence="8 10">NGC1-4</strain>
    </source>
</reference>
<gene>
    <name evidence="9" type="ORF">D7044_16500</name>
    <name evidence="8" type="ORF">D7147_01930</name>
</gene>
<dbReference type="SUPFAM" id="SSF88659">
    <property type="entry name" value="Sigma3 and sigma4 domains of RNA polymerase sigma factors"/>
    <property type="match status" value="1"/>
</dbReference>
<keyword evidence="2" id="KW-0805">Transcription regulation</keyword>
<dbReference type="NCBIfam" id="TIGR02937">
    <property type="entry name" value="sigma70-ECF"/>
    <property type="match status" value="1"/>
</dbReference>
<keyword evidence="5" id="KW-0804">Transcription</keyword>
<sequence length="232" mass="25924">MSTTIPPCPVRCIRDLSWALRVHPVISRTATEGSRRIFDTVPSTARSPGVCPGEEGELTTEERARAGFADFVRAENAALTRFAYLLTGDRHHAEDLVQTALARVAVHWERVDDPAAYVRRTLCTQAASWWRWRRVRPPEQLGGAVPERTTGPVEDPDLRLTLRAALGRLTARQRAVLVLRYYEDRSESETAVLLGCRLGTVKSQTRHALARLRVLAPELAELVGRAPEEVSR</sequence>
<dbReference type="InterPro" id="IPR014325">
    <property type="entry name" value="RNA_pol_sigma-E_actinobac"/>
</dbReference>
<evidence type="ECO:0000256" key="1">
    <source>
        <dbReference type="ARBA" id="ARBA00010641"/>
    </source>
</evidence>
<keyword evidence="3" id="KW-0731">Sigma factor</keyword>
<dbReference type="InterPro" id="IPR014284">
    <property type="entry name" value="RNA_pol_sigma-70_dom"/>
</dbReference>
<evidence type="ECO:0000256" key="2">
    <source>
        <dbReference type="ARBA" id="ARBA00023015"/>
    </source>
</evidence>
<evidence type="ECO:0000259" key="7">
    <source>
        <dbReference type="Pfam" id="PF08281"/>
    </source>
</evidence>
<name>A0A3A9YI27_9ACTN</name>
<dbReference type="GO" id="GO:0006352">
    <property type="term" value="P:DNA-templated transcription initiation"/>
    <property type="evidence" value="ECO:0007669"/>
    <property type="project" value="InterPro"/>
</dbReference>
<proteinExistence type="inferred from homology"/>
<comment type="caution">
    <text evidence="9">The sequence shown here is derived from an EMBL/GenBank/DDBJ whole genome shotgun (WGS) entry which is preliminary data.</text>
</comment>
<dbReference type="InterPro" id="IPR039425">
    <property type="entry name" value="RNA_pol_sigma-70-like"/>
</dbReference>
<keyword evidence="4" id="KW-0238">DNA-binding</keyword>
<accession>A0A3A9YI27</accession>
<evidence type="ECO:0000259" key="6">
    <source>
        <dbReference type="Pfam" id="PF04542"/>
    </source>
</evidence>
<dbReference type="Gene3D" id="1.10.10.10">
    <property type="entry name" value="Winged helix-like DNA-binding domain superfamily/Winged helix DNA-binding domain"/>
    <property type="match status" value="1"/>
</dbReference>
<dbReference type="EMBL" id="RAZT01000007">
    <property type="protein sequence ID" value="RKN31867.1"/>
    <property type="molecule type" value="Genomic_DNA"/>
</dbReference>
<dbReference type="PANTHER" id="PTHR43133:SF50">
    <property type="entry name" value="ECF RNA POLYMERASE SIGMA FACTOR SIGM"/>
    <property type="match status" value="1"/>
</dbReference>
<evidence type="ECO:0000313" key="11">
    <source>
        <dbReference type="Proteomes" id="UP000275865"/>
    </source>
</evidence>
<evidence type="ECO:0000256" key="4">
    <source>
        <dbReference type="ARBA" id="ARBA00023125"/>
    </source>
</evidence>
<feature type="domain" description="RNA polymerase sigma-70 region 2" evidence="6">
    <location>
        <begin position="72"/>
        <end position="130"/>
    </location>
</feature>
<dbReference type="SUPFAM" id="SSF88946">
    <property type="entry name" value="Sigma2 domain of RNA polymerase sigma factors"/>
    <property type="match status" value="1"/>
</dbReference>
<dbReference type="GO" id="GO:0003677">
    <property type="term" value="F:DNA binding"/>
    <property type="evidence" value="ECO:0007669"/>
    <property type="project" value="UniProtKB-KW"/>
</dbReference>
<evidence type="ECO:0000313" key="9">
    <source>
        <dbReference type="EMBL" id="RKN31867.1"/>
    </source>
</evidence>
<feature type="domain" description="RNA polymerase sigma factor 70 region 4 type 2" evidence="7">
    <location>
        <begin position="161"/>
        <end position="212"/>
    </location>
</feature>
<evidence type="ECO:0000256" key="5">
    <source>
        <dbReference type="ARBA" id="ARBA00023163"/>
    </source>
</evidence>
<dbReference type="EMBL" id="RAZS01000001">
    <property type="protein sequence ID" value="RKN24270.1"/>
    <property type="molecule type" value="Genomic_DNA"/>
</dbReference>
<organism evidence="9 11">
    <name type="scientific">Micromonospora musae</name>
    <dbReference type="NCBI Taxonomy" id="1894970"/>
    <lineage>
        <taxon>Bacteria</taxon>
        <taxon>Bacillati</taxon>
        <taxon>Actinomycetota</taxon>
        <taxon>Actinomycetes</taxon>
        <taxon>Micromonosporales</taxon>
        <taxon>Micromonosporaceae</taxon>
        <taxon>Micromonospora</taxon>
    </lineage>
</organism>
<dbReference type="GO" id="GO:0016987">
    <property type="term" value="F:sigma factor activity"/>
    <property type="evidence" value="ECO:0007669"/>
    <property type="project" value="UniProtKB-KW"/>
</dbReference>
<evidence type="ECO:0000256" key="3">
    <source>
        <dbReference type="ARBA" id="ARBA00023082"/>
    </source>
</evidence>
<dbReference type="OrthoDB" id="3692620at2"/>
<dbReference type="AlphaFoldDB" id="A0A3A9YI27"/>
<comment type="similarity">
    <text evidence="1">Belongs to the sigma-70 factor family. ECF subfamily.</text>
</comment>
<dbReference type="InterPro" id="IPR036388">
    <property type="entry name" value="WH-like_DNA-bd_sf"/>
</dbReference>
<evidence type="ECO:0000313" key="10">
    <source>
        <dbReference type="Proteomes" id="UP000271548"/>
    </source>
</evidence>
<keyword evidence="10" id="KW-1185">Reference proteome</keyword>
<dbReference type="InterPro" id="IPR013324">
    <property type="entry name" value="RNA_pol_sigma_r3/r4-like"/>
</dbReference>
<dbReference type="InterPro" id="IPR013325">
    <property type="entry name" value="RNA_pol_sigma_r2"/>
</dbReference>
<dbReference type="InterPro" id="IPR007627">
    <property type="entry name" value="RNA_pol_sigma70_r2"/>
</dbReference>
<evidence type="ECO:0000313" key="8">
    <source>
        <dbReference type="EMBL" id="RKN24270.1"/>
    </source>
</evidence>
<dbReference type="NCBIfam" id="TIGR02983">
    <property type="entry name" value="SigE-fam_strep"/>
    <property type="match status" value="1"/>
</dbReference>
<dbReference type="Gene3D" id="1.10.1740.10">
    <property type="match status" value="1"/>
</dbReference>